<feature type="coiled-coil region" evidence="1">
    <location>
        <begin position="30"/>
        <end position="64"/>
    </location>
</feature>
<evidence type="ECO:0000313" key="4">
    <source>
        <dbReference type="Proteomes" id="UP000030960"/>
    </source>
</evidence>
<keyword evidence="4" id="KW-1185">Reference proteome</keyword>
<evidence type="ECO:0000256" key="2">
    <source>
        <dbReference type="SAM" id="MobiDB-lite"/>
    </source>
</evidence>
<dbReference type="RefSeq" id="WP_043138856.1">
    <property type="nucleotide sequence ID" value="NZ_JSUQ01000004.1"/>
</dbReference>
<proteinExistence type="predicted"/>
<feature type="region of interest" description="Disordered" evidence="2">
    <location>
        <begin position="77"/>
        <end position="97"/>
    </location>
</feature>
<feature type="compositionally biased region" description="Basic and acidic residues" evidence="2">
    <location>
        <begin position="77"/>
        <end position="89"/>
    </location>
</feature>
<comment type="caution">
    <text evidence="3">The sequence shown here is derived from an EMBL/GenBank/DDBJ whole genome shotgun (WGS) entry which is preliminary data.</text>
</comment>
<dbReference type="Proteomes" id="UP000030960">
    <property type="component" value="Unassembled WGS sequence"/>
</dbReference>
<keyword evidence="1" id="KW-0175">Coiled coil</keyword>
<dbReference type="EMBL" id="JSUQ01000004">
    <property type="protein sequence ID" value="KHQ54099.1"/>
    <property type="molecule type" value="Genomic_DNA"/>
</dbReference>
<dbReference type="AlphaFoldDB" id="A0A0B3SUG4"/>
<dbReference type="OrthoDB" id="7860537at2"/>
<name>A0A0B3SUG4_9RHOB</name>
<evidence type="ECO:0000256" key="1">
    <source>
        <dbReference type="SAM" id="Coils"/>
    </source>
</evidence>
<accession>A0A0B3SUG4</accession>
<sequence>MPDDQNDKLMEQFIERATPKLLEAMQEGLAKQIEDQIGGLKANAEKMLDEIKDARRERETREKQQATEMGQLKTLLERGDAPKDIHQHLSPEPIRLTRTQARDAALYRKAKAQAEKAGTTLEIVTDE</sequence>
<evidence type="ECO:0000313" key="3">
    <source>
        <dbReference type="EMBL" id="KHQ54099.1"/>
    </source>
</evidence>
<organism evidence="3 4">
    <name type="scientific">Mameliella alba</name>
    <dbReference type="NCBI Taxonomy" id="561184"/>
    <lineage>
        <taxon>Bacteria</taxon>
        <taxon>Pseudomonadati</taxon>
        <taxon>Pseudomonadota</taxon>
        <taxon>Alphaproteobacteria</taxon>
        <taxon>Rhodobacterales</taxon>
        <taxon>Roseobacteraceae</taxon>
        <taxon>Mameliella</taxon>
    </lineage>
</organism>
<protein>
    <submittedName>
        <fullName evidence="3">Uncharacterized protein</fullName>
    </submittedName>
</protein>
<reference evidence="3 4" key="1">
    <citation type="submission" date="2014-10" db="EMBL/GenBank/DDBJ databases">
        <title>Genome sequence of Ponticoccus sp. strain UMTAT08 isolated from clonal culture of toxic dinoflagellate Alexandrium tamiyavanichii.</title>
        <authorList>
            <person name="Gan H.Y."/>
            <person name="Muhd D.-D."/>
            <person name="Mohd Noor M.E."/>
            <person name="Yeong Y.S."/>
            <person name="Usup G."/>
        </authorList>
    </citation>
    <scope>NUCLEOTIDE SEQUENCE [LARGE SCALE GENOMIC DNA]</scope>
    <source>
        <strain evidence="3 4">UMTAT08</strain>
    </source>
</reference>
<gene>
    <name evidence="3" type="ORF">OA50_01327</name>
</gene>